<sequence length="19" mass="2257">MSRSRSKFVPRGPKHNCLR</sequence>
<organism evidence="1 2">
    <name type="scientific">Armillaria ostoyae</name>
    <name type="common">Armillaria root rot fungus</name>
    <dbReference type="NCBI Taxonomy" id="47428"/>
    <lineage>
        <taxon>Eukaryota</taxon>
        <taxon>Fungi</taxon>
        <taxon>Dikarya</taxon>
        <taxon>Basidiomycota</taxon>
        <taxon>Agaricomycotina</taxon>
        <taxon>Agaricomycetes</taxon>
        <taxon>Agaricomycetidae</taxon>
        <taxon>Agaricales</taxon>
        <taxon>Marasmiineae</taxon>
        <taxon>Physalacriaceae</taxon>
        <taxon>Armillaria</taxon>
    </lineage>
</organism>
<accession>A0A284RJD9</accession>
<evidence type="ECO:0000313" key="2">
    <source>
        <dbReference type="Proteomes" id="UP000219338"/>
    </source>
</evidence>
<name>A0A284RJD9_ARMOS</name>
<proteinExistence type="predicted"/>
<dbReference type="Proteomes" id="UP000219338">
    <property type="component" value="Unassembled WGS sequence"/>
</dbReference>
<dbReference type="EMBL" id="FUEG01000009">
    <property type="protein sequence ID" value="SJL08863.1"/>
    <property type="molecule type" value="Genomic_DNA"/>
</dbReference>
<evidence type="ECO:0000313" key="1">
    <source>
        <dbReference type="EMBL" id="SJL08863.1"/>
    </source>
</evidence>
<gene>
    <name evidence="1" type="ORF">ARMOST_12234</name>
</gene>
<keyword evidence="2" id="KW-1185">Reference proteome</keyword>
<protein>
    <submittedName>
        <fullName evidence="1">Uncharacterized protein</fullName>
    </submittedName>
</protein>
<reference evidence="2" key="1">
    <citation type="journal article" date="2017" name="Nat. Ecol. Evol.">
        <title>Genome expansion and lineage-specific genetic innovations in the forest pathogenic fungi Armillaria.</title>
        <authorList>
            <person name="Sipos G."/>
            <person name="Prasanna A.N."/>
            <person name="Walter M.C."/>
            <person name="O'Connor E."/>
            <person name="Balint B."/>
            <person name="Krizsan K."/>
            <person name="Kiss B."/>
            <person name="Hess J."/>
            <person name="Varga T."/>
            <person name="Slot J."/>
            <person name="Riley R."/>
            <person name="Boka B."/>
            <person name="Rigling D."/>
            <person name="Barry K."/>
            <person name="Lee J."/>
            <person name="Mihaltcheva S."/>
            <person name="LaButti K."/>
            <person name="Lipzen A."/>
            <person name="Waldron R."/>
            <person name="Moloney N.M."/>
            <person name="Sperisen C."/>
            <person name="Kredics L."/>
            <person name="Vagvoelgyi C."/>
            <person name="Patrignani A."/>
            <person name="Fitzpatrick D."/>
            <person name="Nagy I."/>
            <person name="Doyle S."/>
            <person name="Anderson J.B."/>
            <person name="Grigoriev I.V."/>
            <person name="Gueldener U."/>
            <person name="Muensterkoetter M."/>
            <person name="Nagy L.G."/>
        </authorList>
    </citation>
    <scope>NUCLEOTIDE SEQUENCE [LARGE SCALE GENOMIC DNA]</scope>
    <source>
        <strain evidence="2">C18/9</strain>
    </source>
</reference>
<dbReference type="AlphaFoldDB" id="A0A284RJD9"/>